<gene>
    <name evidence="1" type="ORF">GOP47_0016440</name>
</gene>
<evidence type="ECO:0000313" key="1">
    <source>
        <dbReference type="EMBL" id="KAI5068095.1"/>
    </source>
</evidence>
<reference evidence="1" key="1">
    <citation type="submission" date="2021-01" db="EMBL/GenBank/DDBJ databases">
        <title>Adiantum capillus-veneris genome.</title>
        <authorList>
            <person name="Fang Y."/>
            <person name="Liao Q."/>
        </authorList>
    </citation>
    <scope>NUCLEOTIDE SEQUENCE</scope>
    <source>
        <strain evidence="1">H3</strain>
        <tissue evidence="1">Leaf</tissue>
    </source>
</reference>
<evidence type="ECO:0000313" key="2">
    <source>
        <dbReference type="Proteomes" id="UP000886520"/>
    </source>
</evidence>
<protein>
    <submittedName>
        <fullName evidence="1">Uncharacterized protein</fullName>
    </submittedName>
</protein>
<comment type="caution">
    <text evidence="1">The sequence shown here is derived from an EMBL/GenBank/DDBJ whole genome shotgun (WGS) entry which is preliminary data.</text>
</comment>
<name>A0A9D4ZC28_ADICA</name>
<sequence>MLLDEIAGRGTTFTIRFKLQGAYVVPKLLHKTGSYTSGSRSTRRPSKKQIQHFLNFCLVGKFCIAQICLDEGREIQ</sequence>
<dbReference type="AlphaFoldDB" id="A0A9D4ZC28"/>
<keyword evidence="2" id="KW-1185">Reference proteome</keyword>
<dbReference type="EMBL" id="JABFUD020000016">
    <property type="protein sequence ID" value="KAI5068095.1"/>
    <property type="molecule type" value="Genomic_DNA"/>
</dbReference>
<dbReference type="Proteomes" id="UP000886520">
    <property type="component" value="Chromosome 16"/>
</dbReference>
<accession>A0A9D4ZC28</accession>
<organism evidence="1 2">
    <name type="scientific">Adiantum capillus-veneris</name>
    <name type="common">Maidenhair fern</name>
    <dbReference type="NCBI Taxonomy" id="13818"/>
    <lineage>
        <taxon>Eukaryota</taxon>
        <taxon>Viridiplantae</taxon>
        <taxon>Streptophyta</taxon>
        <taxon>Embryophyta</taxon>
        <taxon>Tracheophyta</taxon>
        <taxon>Polypodiopsida</taxon>
        <taxon>Polypodiidae</taxon>
        <taxon>Polypodiales</taxon>
        <taxon>Pteridineae</taxon>
        <taxon>Pteridaceae</taxon>
        <taxon>Vittarioideae</taxon>
        <taxon>Adiantum</taxon>
    </lineage>
</organism>
<proteinExistence type="predicted"/>